<feature type="compositionally biased region" description="Polar residues" evidence="1">
    <location>
        <begin position="214"/>
        <end position="224"/>
    </location>
</feature>
<name>A0AAD7NTU2_9AGAR</name>
<feature type="region of interest" description="Disordered" evidence="1">
    <location>
        <begin position="110"/>
        <end position="227"/>
    </location>
</feature>
<dbReference type="EMBL" id="JARKIB010000011">
    <property type="protein sequence ID" value="KAJ7775021.1"/>
    <property type="molecule type" value="Genomic_DNA"/>
</dbReference>
<reference evidence="2" key="1">
    <citation type="submission" date="2023-03" db="EMBL/GenBank/DDBJ databases">
        <title>Massive genome expansion in bonnet fungi (Mycena s.s.) driven by repeated elements and novel gene families across ecological guilds.</title>
        <authorList>
            <consortium name="Lawrence Berkeley National Laboratory"/>
            <person name="Harder C.B."/>
            <person name="Miyauchi S."/>
            <person name="Viragh M."/>
            <person name="Kuo A."/>
            <person name="Thoen E."/>
            <person name="Andreopoulos B."/>
            <person name="Lu D."/>
            <person name="Skrede I."/>
            <person name="Drula E."/>
            <person name="Henrissat B."/>
            <person name="Morin E."/>
            <person name="Kohler A."/>
            <person name="Barry K."/>
            <person name="LaButti K."/>
            <person name="Morin E."/>
            <person name="Salamov A."/>
            <person name="Lipzen A."/>
            <person name="Mereny Z."/>
            <person name="Hegedus B."/>
            <person name="Baldrian P."/>
            <person name="Stursova M."/>
            <person name="Weitz H."/>
            <person name="Taylor A."/>
            <person name="Grigoriev I.V."/>
            <person name="Nagy L.G."/>
            <person name="Martin F."/>
            <person name="Kauserud H."/>
        </authorList>
    </citation>
    <scope>NUCLEOTIDE SEQUENCE</scope>
    <source>
        <strain evidence="2">CBHHK182m</strain>
    </source>
</reference>
<dbReference type="Proteomes" id="UP001215598">
    <property type="component" value="Unassembled WGS sequence"/>
</dbReference>
<evidence type="ECO:0000313" key="3">
    <source>
        <dbReference type="Proteomes" id="UP001215598"/>
    </source>
</evidence>
<organism evidence="2 3">
    <name type="scientific">Mycena metata</name>
    <dbReference type="NCBI Taxonomy" id="1033252"/>
    <lineage>
        <taxon>Eukaryota</taxon>
        <taxon>Fungi</taxon>
        <taxon>Dikarya</taxon>
        <taxon>Basidiomycota</taxon>
        <taxon>Agaricomycotina</taxon>
        <taxon>Agaricomycetes</taxon>
        <taxon>Agaricomycetidae</taxon>
        <taxon>Agaricales</taxon>
        <taxon>Marasmiineae</taxon>
        <taxon>Mycenaceae</taxon>
        <taxon>Mycena</taxon>
    </lineage>
</organism>
<gene>
    <name evidence="2" type="ORF">B0H16DRAFT_82983</name>
</gene>
<feature type="compositionally biased region" description="Basic residues" evidence="1">
    <location>
        <begin position="151"/>
        <end position="164"/>
    </location>
</feature>
<feature type="region of interest" description="Disordered" evidence="1">
    <location>
        <begin position="1"/>
        <end position="30"/>
    </location>
</feature>
<accession>A0AAD7NTU2</accession>
<proteinExistence type="predicted"/>
<evidence type="ECO:0000313" key="2">
    <source>
        <dbReference type="EMBL" id="KAJ7775021.1"/>
    </source>
</evidence>
<keyword evidence="3" id="KW-1185">Reference proteome</keyword>
<protein>
    <submittedName>
        <fullName evidence="2">Uncharacterized protein</fullName>
    </submittedName>
</protein>
<dbReference type="AlphaFoldDB" id="A0AAD7NTU2"/>
<evidence type="ECO:0000256" key="1">
    <source>
        <dbReference type="SAM" id="MobiDB-lite"/>
    </source>
</evidence>
<sequence>MSSENLNPMVPPGIVHPSALRQRPSHGASDEEIAWSARRYGQFKNAQEPSHPFPGLGYLPHMPPKQPLGRQLAHNAWAGTYHFQQGGNLYPPLLPVQPSVPPMQQWQGFIGDTGFYNTENEDPPEFEYHGPSEILYDSNLQPEDNDELRRRPQQRGNHPHRGQPRHGGQPPNRGHPQTRGSHPRGSGRGRGFGPPPPRRAAAAPDPEKTPTPKMPTSQKASKYESQGYVWKDRSQAPQPSGKYFPPPLPQVDLDFVAKVGDTVRVRPWADEFTWVEGRVEKADLSLIKYCKPYPRYVVSYIQPESKQIKQRAFCSPLSEIMVREPDEPGLQPLPKGTERNVYACVPPPVQPTEGPVGISWAHARILKIDENGHLTIRVLVGPSQDLIFDGFHVKYTLPFTKNSRARLRQMGFVVAGNVEHPLQQESKET</sequence>
<comment type="caution">
    <text evidence="2">The sequence shown here is derived from an EMBL/GenBank/DDBJ whole genome shotgun (WGS) entry which is preliminary data.</text>
</comment>